<dbReference type="AlphaFoldDB" id="A0A7J8B1T6"/>
<evidence type="ECO:0000313" key="1">
    <source>
        <dbReference type="EMBL" id="KAF6392446.1"/>
    </source>
</evidence>
<keyword evidence="2" id="KW-1185">Reference proteome</keyword>
<gene>
    <name evidence="1" type="ORF">mPipKuh1_007661</name>
</gene>
<proteinExistence type="predicted"/>
<comment type="caution">
    <text evidence="1">The sequence shown here is derived from an EMBL/GenBank/DDBJ whole genome shotgun (WGS) entry which is preliminary data.</text>
</comment>
<reference evidence="1 2" key="1">
    <citation type="journal article" date="2020" name="Nature">
        <title>Six reference-quality genomes reveal evolution of bat adaptations.</title>
        <authorList>
            <person name="Jebb D."/>
            <person name="Huang Z."/>
            <person name="Pippel M."/>
            <person name="Hughes G.M."/>
            <person name="Lavrichenko K."/>
            <person name="Devanna P."/>
            <person name="Winkler S."/>
            <person name="Jermiin L.S."/>
            <person name="Skirmuntt E.C."/>
            <person name="Katzourakis A."/>
            <person name="Burkitt-Gray L."/>
            <person name="Ray D.A."/>
            <person name="Sullivan K.A.M."/>
            <person name="Roscito J.G."/>
            <person name="Kirilenko B.M."/>
            <person name="Davalos L.M."/>
            <person name="Corthals A.P."/>
            <person name="Power M.L."/>
            <person name="Jones G."/>
            <person name="Ransome R.D."/>
            <person name="Dechmann D.K.N."/>
            <person name="Locatelli A.G."/>
            <person name="Puechmaille S.J."/>
            <person name="Fedrigo O."/>
            <person name="Jarvis E.D."/>
            <person name="Hiller M."/>
            <person name="Vernes S.C."/>
            <person name="Myers E.W."/>
            <person name="Teeling E.C."/>
        </authorList>
    </citation>
    <scope>NUCLEOTIDE SEQUENCE [LARGE SCALE GENOMIC DNA]</scope>
    <source>
        <strain evidence="1">MPipKuh1</strain>
        <tissue evidence="1">Flight muscle</tissue>
    </source>
</reference>
<dbReference type="EMBL" id="JACAGB010000001">
    <property type="protein sequence ID" value="KAF6392446.1"/>
    <property type="molecule type" value="Genomic_DNA"/>
</dbReference>
<dbReference type="Proteomes" id="UP000558488">
    <property type="component" value="Unassembled WGS sequence"/>
</dbReference>
<protein>
    <submittedName>
        <fullName evidence="1">Uncharacterized protein</fullName>
    </submittedName>
</protein>
<organism evidence="1 2">
    <name type="scientific">Pipistrellus kuhlii</name>
    <name type="common">Kuhl's pipistrelle</name>
    <dbReference type="NCBI Taxonomy" id="59472"/>
    <lineage>
        <taxon>Eukaryota</taxon>
        <taxon>Metazoa</taxon>
        <taxon>Chordata</taxon>
        <taxon>Craniata</taxon>
        <taxon>Vertebrata</taxon>
        <taxon>Euteleostomi</taxon>
        <taxon>Mammalia</taxon>
        <taxon>Eutheria</taxon>
        <taxon>Laurasiatheria</taxon>
        <taxon>Chiroptera</taxon>
        <taxon>Yangochiroptera</taxon>
        <taxon>Vespertilionidae</taxon>
        <taxon>Pipistrellus</taxon>
    </lineage>
</organism>
<accession>A0A7J8B1T6</accession>
<name>A0A7J8B1T6_PIPKU</name>
<evidence type="ECO:0000313" key="2">
    <source>
        <dbReference type="Proteomes" id="UP000558488"/>
    </source>
</evidence>
<sequence length="143" mass="15293">MNSLHCESFRTSRKRWQPKHEEADCVPWSSWFLLHVSKQVLLGLDSQQARWRASGGLGGVARQLGVSRERQGWAADGSAKGEGSGGHTCLPGTPFMLSLWGALPGGFLNHLVPAAASCLPWLGCGDCVQIGRQGGQASGEQPQ</sequence>